<dbReference type="EMBL" id="PKMF04000243">
    <property type="protein sequence ID" value="KAK7841335.1"/>
    <property type="molecule type" value="Genomic_DNA"/>
</dbReference>
<dbReference type="AlphaFoldDB" id="A0AAW0KRD5"/>
<keyword evidence="2" id="KW-1185">Reference proteome</keyword>
<evidence type="ECO:0000313" key="1">
    <source>
        <dbReference type="EMBL" id="KAK7841335.1"/>
    </source>
</evidence>
<proteinExistence type="predicted"/>
<name>A0AAW0KRD5_QUESU</name>
<protein>
    <submittedName>
        <fullName evidence="1">Uncharacterized protein</fullName>
    </submittedName>
</protein>
<organism evidence="1 2">
    <name type="scientific">Quercus suber</name>
    <name type="common">Cork oak</name>
    <dbReference type="NCBI Taxonomy" id="58331"/>
    <lineage>
        <taxon>Eukaryota</taxon>
        <taxon>Viridiplantae</taxon>
        <taxon>Streptophyta</taxon>
        <taxon>Embryophyta</taxon>
        <taxon>Tracheophyta</taxon>
        <taxon>Spermatophyta</taxon>
        <taxon>Magnoliopsida</taxon>
        <taxon>eudicotyledons</taxon>
        <taxon>Gunneridae</taxon>
        <taxon>Pentapetalae</taxon>
        <taxon>rosids</taxon>
        <taxon>fabids</taxon>
        <taxon>Fagales</taxon>
        <taxon>Fagaceae</taxon>
        <taxon>Quercus</taxon>
    </lineage>
</organism>
<comment type="caution">
    <text evidence="1">The sequence shown here is derived from an EMBL/GenBank/DDBJ whole genome shotgun (WGS) entry which is preliminary data.</text>
</comment>
<dbReference type="Proteomes" id="UP000237347">
    <property type="component" value="Unassembled WGS sequence"/>
</dbReference>
<accession>A0AAW0KRD5</accession>
<sequence>MAYHHRTQMLAKTSHHFPFPSQRMAYSHFATSFPSSTTLRLGTGH</sequence>
<reference evidence="1 2" key="1">
    <citation type="journal article" date="2018" name="Sci. Data">
        <title>The draft genome sequence of cork oak.</title>
        <authorList>
            <person name="Ramos A.M."/>
            <person name="Usie A."/>
            <person name="Barbosa P."/>
            <person name="Barros P.M."/>
            <person name="Capote T."/>
            <person name="Chaves I."/>
            <person name="Simoes F."/>
            <person name="Abreu I."/>
            <person name="Carrasquinho I."/>
            <person name="Faro C."/>
            <person name="Guimaraes J.B."/>
            <person name="Mendonca D."/>
            <person name="Nobrega F."/>
            <person name="Rodrigues L."/>
            <person name="Saibo N.J.M."/>
            <person name="Varela M.C."/>
            <person name="Egas C."/>
            <person name="Matos J."/>
            <person name="Miguel C.M."/>
            <person name="Oliveira M.M."/>
            <person name="Ricardo C.P."/>
            <person name="Goncalves S."/>
        </authorList>
    </citation>
    <scope>NUCLEOTIDE SEQUENCE [LARGE SCALE GENOMIC DNA]</scope>
    <source>
        <strain evidence="2">cv. HL8</strain>
    </source>
</reference>
<evidence type="ECO:0000313" key="2">
    <source>
        <dbReference type="Proteomes" id="UP000237347"/>
    </source>
</evidence>
<gene>
    <name evidence="1" type="ORF">CFP56_015544</name>
</gene>